<evidence type="ECO:0008006" key="3">
    <source>
        <dbReference type="Google" id="ProtNLM"/>
    </source>
</evidence>
<dbReference type="InterPro" id="IPR011335">
    <property type="entry name" value="Restrct_endonuc-II-like"/>
</dbReference>
<dbReference type="AlphaFoldDB" id="A0A3E0VRV0"/>
<comment type="caution">
    <text evidence="1">The sequence shown here is derived from an EMBL/GenBank/DDBJ whole genome shotgun (WGS) entry which is preliminary data.</text>
</comment>
<name>A0A3E0VRV0_9MICO</name>
<dbReference type="EMBL" id="NBXB01000045">
    <property type="protein sequence ID" value="RFA12123.1"/>
    <property type="molecule type" value="Genomic_DNA"/>
</dbReference>
<dbReference type="InterPro" id="IPR011604">
    <property type="entry name" value="PDDEXK-like_dom_sf"/>
</dbReference>
<accession>A0A3E0VRV0</accession>
<dbReference type="RefSeq" id="WP_116412899.1">
    <property type="nucleotide sequence ID" value="NZ_NBXB01000045.1"/>
</dbReference>
<sequence length="199" mass="22369">MSYLDRILDNGADRDEWLTSRRTVIGASDAAKLVKPESLEKYVAAKLKETSFSGNKFTESGDVWEPRLLSWGAIPQNRHLIHSPDEPGFAATPDGLKVTPEGIVLAEVKAKHNRIVFGPTPAEIRQVAWQQFCVGPEVLYTDFIWGEIVNDQLRDLEPKRLRIYPGEMTEILAGILTIAVPMLVRLRRARAFEMELLAS</sequence>
<organism evidence="1 2">
    <name type="scientific">Subtercola boreus</name>
    <dbReference type="NCBI Taxonomy" id="120213"/>
    <lineage>
        <taxon>Bacteria</taxon>
        <taxon>Bacillati</taxon>
        <taxon>Actinomycetota</taxon>
        <taxon>Actinomycetes</taxon>
        <taxon>Micrococcales</taxon>
        <taxon>Microbacteriaceae</taxon>
        <taxon>Subtercola</taxon>
    </lineage>
</organism>
<dbReference type="SUPFAM" id="SSF52980">
    <property type="entry name" value="Restriction endonuclease-like"/>
    <property type="match status" value="1"/>
</dbReference>
<protein>
    <recommendedName>
        <fullName evidence="3">YqaJ viral recombinase domain-containing protein</fullName>
    </recommendedName>
</protein>
<dbReference type="Gene3D" id="3.90.320.10">
    <property type="match status" value="1"/>
</dbReference>
<evidence type="ECO:0000313" key="2">
    <source>
        <dbReference type="Proteomes" id="UP000256541"/>
    </source>
</evidence>
<dbReference type="OrthoDB" id="5115835at2"/>
<dbReference type="Proteomes" id="UP000256541">
    <property type="component" value="Unassembled WGS sequence"/>
</dbReference>
<reference evidence="1 2" key="1">
    <citation type="submission" date="2017-04" db="EMBL/GenBank/DDBJ databases">
        <title>Comparative genome analysis of Subtercola boreus.</title>
        <authorList>
            <person name="Cho Y.-J."/>
            <person name="Cho A."/>
            <person name="Kim O.-S."/>
            <person name="Lee J.-I."/>
        </authorList>
    </citation>
    <scope>NUCLEOTIDE SEQUENCE [LARGE SCALE GENOMIC DNA]</scope>
    <source>
        <strain evidence="1 2">P27479</strain>
    </source>
</reference>
<evidence type="ECO:0000313" key="1">
    <source>
        <dbReference type="EMBL" id="RFA12123.1"/>
    </source>
</evidence>
<gene>
    <name evidence="1" type="ORF">B7R22_16970</name>
</gene>
<proteinExistence type="predicted"/>